<evidence type="ECO:0000313" key="3">
    <source>
        <dbReference type="Proteomes" id="UP000014760"/>
    </source>
</evidence>
<accession>R7TTS6</accession>
<proteinExistence type="predicted"/>
<sequence length="98" mass="11171">VQSKLLSIDPFEPTGPDNIHPVDLKEKASKITPILRNFFNKSIQACTIPSQWKLAHKNPKYKKGNKKSPANYRPSSITFETCKIIENIIKSTLTEYLK</sequence>
<reference evidence="1 3" key="2">
    <citation type="journal article" date="2013" name="Nature">
        <title>Insights into bilaterian evolution from three spiralian genomes.</title>
        <authorList>
            <person name="Simakov O."/>
            <person name="Marletaz F."/>
            <person name="Cho S.J."/>
            <person name="Edsinger-Gonzales E."/>
            <person name="Havlak P."/>
            <person name="Hellsten U."/>
            <person name="Kuo D.H."/>
            <person name="Larsson T."/>
            <person name="Lv J."/>
            <person name="Arendt D."/>
            <person name="Savage R."/>
            <person name="Osoegawa K."/>
            <person name="de Jong P."/>
            <person name="Grimwood J."/>
            <person name="Chapman J.A."/>
            <person name="Shapiro H."/>
            <person name="Aerts A."/>
            <person name="Otillar R.P."/>
            <person name="Terry A.Y."/>
            <person name="Boore J.L."/>
            <person name="Grigoriev I.V."/>
            <person name="Lindberg D.R."/>
            <person name="Seaver E.C."/>
            <person name="Weisblat D.A."/>
            <person name="Putnam N.H."/>
            <person name="Rokhsar D.S."/>
        </authorList>
    </citation>
    <scope>NUCLEOTIDE SEQUENCE</scope>
    <source>
        <strain evidence="1 3">I ESC-2004</strain>
    </source>
</reference>
<protein>
    <recommendedName>
        <fullName evidence="4">Reverse transcriptase domain-containing protein</fullName>
    </recommendedName>
</protein>
<reference evidence="3" key="1">
    <citation type="submission" date="2012-12" db="EMBL/GenBank/DDBJ databases">
        <authorList>
            <person name="Hellsten U."/>
            <person name="Grimwood J."/>
            <person name="Chapman J.A."/>
            <person name="Shapiro H."/>
            <person name="Aerts A."/>
            <person name="Otillar R.P."/>
            <person name="Terry A.Y."/>
            <person name="Boore J.L."/>
            <person name="Simakov O."/>
            <person name="Marletaz F."/>
            <person name="Cho S.-J."/>
            <person name="Edsinger-Gonzales E."/>
            <person name="Havlak P."/>
            <person name="Kuo D.-H."/>
            <person name="Larsson T."/>
            <person name="Lv J."/>
            <person name="Arendt D."/>
            <person name="Savage R."/>
            <person name="Osoegawa K."/>
            <person name="de Jong P."/>
            <person name="Lindberg D.R."/>
            <person name="Seaver E.C."/>
            <person name="Weisblat D.A."/>
            <person name="Putnam N.H."/>
            <person name="Grigoriev I.V."/>
            <person name="Rokhsar D.S."/>
        </authorList>
    </citation>
    <scope>NUCLEOTIDE SEQUENCE</scope>
    <source>
        <strain evidence="3">I ESC-2004</strain>
    </source>
</reference>
<dbReference type="EnsemblMetazoa" id="CapteT110752">
    <property type="protein sequence ID" value="CapteP110752"/>
    <property type="gene ID" value="CapteG110752"/>
</dbReference>
<evidence type="ECO:0000313" key="1">
    <source>
        <dbReference type="EMBL" id="ELT94415.1"/>
    </source>
</evidence>
<dbReference type="EMBL" id="AMQN01012303">
    <property type="status" value="NOT_ANNOTATED_CDS"/>
    <property type="molecule type" value="Genomic_DNA"/>
</dbReference>
<dbReference type="AlphaFoldDB" id="R7TTS6"/>
<keyword evidence="3" id="KW-1185">Reference proteome</keyword>
<evidence type="ECO:0000313" key="2">
    <source>
        <dbReference type="EnsemblMetazoa" id="CapteP110752"/>
    </source>
</evidence>
<dbReference type="STRING" id="283909.R7TTS6"/>
<dbReference type="HOGENOM" id="CLU_118269_4_2_1"/>
<dbReference type="Proteomes" id="UP000014760">
    <property type="component" value="Unassembled WGS sequence"/>
</dbReference>
<feature type="non-terminal residue" evidence="1">
    <location>
        <position position="1"/>
    </location>
</feature>
<evidence type="ECO:0008006" key="4">
    <source>
        <dbReference type="Google" id="ProtNLM"/>
    </source>
</evidence>
<reference evidence="2" key="3">
    <citation type="submission" date="2015-06" db="UniProtKB">
        <authorList>
            <consortium name="EnsemblMetazoa"/>
        </authorList>
    </citation>
    <scope>IDENTIFICATION</scope>
</reference>
<dbReference type="OrthoDB" id="10065625at2759"/>
<dbReference type="PANTHER" id="PTHR33395">
    <property type="entry name" value="TRANSCRIPTASE, PUTATIVE-RELATED-RELATED"/>
    <property type="match status" value="1"/>
</dbReference>
<organism evidence="1">
    <name type="scientific">Capitella teleta</name>
    <name type="common">Polychaete worm</name>
    <dbReference type="NCBI Taxonomy" id="283909"/>
    <lineage>
        <taxon>Eukaryota</taxon>
        <taxon>Metazoa</taxon>
        <taxon>Spiralia</taxon>
        <taxon>Lophotrochozoa</taxon>
        <taxon>Annelida</taxon>
        <taxon>Polychaeta</taxon>
        <taxon>Sedentaria</taxon>
        <taxon>Scolecida</taxon>
        <taxon>Capitellidae</taxon>
        <taxon>Capitella</taxon>
    </lineage>
</organism>
<name>R7TTS6_CAPTE</name>
<gene>
    <name evidence="1" type="ORF">CAPTEDRAFT_110752</name>
</gene>
<dbReference type="PANTHER" id="PTHR33395:SF22">
    <property type="entry name" value="REVERSE TRANSCRIPTASE DOMAIN-CONTAINING PROTEIN"/>
    <property type="match status" value="1"/>
</dbReference>
<dbReference type="EMBL" id="KB309435">
    <property type="protein sequence ID" value="ELT94415.1"/>
    <property type="molecule type" value="Genomic_DNA"/>
</dbReference>